<dbReference type="InterPro" id="IPR015943">
    <property type="entry name" value="WD40/YVTN_repeat-like_dom_sf"/>
</dbReference>
<proteinExistence type="predicted"/>
<dbReference type="SUPFAM" id="SSF69322">
    <property type="entry name" value="Tricorn protease domain 2"/>
    <property type="match status" value="1"/>
</dbReference>
<dbReference type="InterPro" id="IPR058543">
    <property type="entry name" value="Beta-prop_RSE1/DDB1/CPSF1_2nd"/>
</dbReference>
<dbReference type="Gene3D" id="1.10.150.910">
    <property type="match status" value="1"/>
</dbReference>
<evidence type="ECO:0000259" key="4">
    <source>
        <dbReference type="Pfam" id="PF03178"/>
    </source>
</evidence>
<feature type="domain" description="RSE1/DDB1/CPSF1 C-terminal" evidence="4">
    <location>
        <begin position="899"/>
        <end position="1217"/>
    </location>
</feature>
<dbReference type="Pfam" id="PF03178">
    <property type="entry name" value="CPSF_A"/>
    <property type="match status" value="1"/>
</dbReference>
<dbReference type="InterPro" id="IPR018846">
    <property type="entry name" value="Beta-prop_RSE1/DDB1/CPSF1_1st"/>
</dbReference>
<keyword evidence="2" id="KW-0539">Nucleus</keyword>
<feature type="domain" description="RSE1/DDB1/CPSF1 second beta-propeller" evidence="6">
    <location>
        <begin position="512"/>
        <end position="848"/>
    </location>
</feature>
<reference evidence="7" key="1">
    <citation type="submission" date="2023-03" db="EMBL/GenBank/DDBJ databases">
        <title>Massive genome expansion in bonnet fungi (Mycena s.s.) driven by repeated elements and novel gene families across ecological guilds.</title>
        <authorList>
            <consortium name="Lawrence Berkeley National Laboratory"/>
            <person name="Harder C.B."/>
            <person name="Miyauchi S."/>
            <person name="Viragh M."/>
            <person name="Kuo A."/>
            <person name="Thoen E."/>
            <person name="Andreopoulos B."/>
            <person name="Lu D."/>
            <person name="Skrede I."/>
            <person name="Drula E."/>
            <person name="Henrissat B."/>
            <person name="Morin E."/>
            <person name="Kohler A."/>
            <person name="Barry K."/>
            <person name="LaButti K."/>
            <person name="Morin E."/>
            <person name="Salamov A."/>
            <person name="Lipzen A."/>
            <person name="Mereny Z."/>
            <person name="Hegedus B."/>
            <person name="Baldrian P."/>
            <person name="Stursova M."/>
            <person name="Weitz H."/>
            <person name="Taylor A."/>
            <person name="Grigoriev I.V."/>
            <person name="Nagy L.G."/>
            <person name="Martin F."/>
            <person name="Kauserud H."/>
        </authorList>
    </citation>
    <scope>NUCLEOTIDE SEQUENCE</scope>
    <source>
        <strain evidence="7">9144</strain>
    </source>
</reference>
<gene>
    <name evidence="7" type="ORF">GGX14DRAFT_535968</name>
</gene>
<evidence type="ECO:0000313" key="8">
    <source>
        <dbReference type="Proteomes" id="UP001219525"/>
    </source>
</evidence>
<feature type="region of interest" description="Disordered" evidence="3">
    <location>
        <begin position="226"/>
        <end position="248"/>
    </location>
</feature>
<evidence type="ECO:0000256" key="2">
    <source>
        <dbReference type="ARBA" id="ARBA00023242"/>
    </source>
</evidence>
<comment type="caution">
    <text evidence="7">The sequence shown here is derived from an EMBL/GenBank/DDBJ whole genome shotgun (WGS) entry which is preliminary data.</text>
</comment>
<evidence type="ECO:0000256" key="1">
    <source>
        <dbReference type="ARBA" id="ARBA00004123"/>
    </source>
</evidence>
<comment type="subcellular location">
    <subcellularLocation>
        <location evidence="1">Nucleus</location>
    </subcellularLocation>
</comment>
<sequence length="1255" mass="138290">MKIVSTFHRPSSVVCSLKCRLTSASLEHLVVAKLDGIDVYAIQPQGLKYQTRWDVWGNILCVKAVPTSDRSRANLLVLLDHPEPELIFLTYTQSGGIGKLTVTKRLDLVEHNHNQRPAEFYNDVIVHPGGKLAIVSCYTGKLKGIVLKTGNYVSDFDASIADLVIFSIAFLPSPDEYSIALLCYDHTRRIQLYARTVLSDDISRHLSAVLHPTPISSKTLPYPEDAIPKLIPVPRPQDAEDVDPENESESFIGGVLVVGGTRILLFEMASAEGQAKQRNKRRKLERGRESENQAEKDKARQKQNERDTRKRKPKAFVDWPWSEVTSCCAIEGEPVRYLIGDCFGRLAMLSLHDVPNNGLVLIPLGETSPSTTLTYLTNQILYVGSHAGDSQLLQISSMSSGEATLPIPLPIETVPAARLAPPPSDKGKGREEDIEPLRDCVLHVEGTHLRVLESFKNIAPILDATLVDTDNSGHRQIVTCSGGQNTGSINVMRKGADFQQLAIVAGMAYTVGLFALRRTYDNIFDSHVLVSTLEETHAFEFKGNDTLERVEPLGVGFAPGRTLAARNVQRVIVHEANHRTKAPERVEYSDTPLVVQVTSDGAYLLEFEMETFNEVVKFDVTKRGHQDQTLQVVAADINPSQVVLALNNGNLLCLEVSGANKTLSLRRQSDTILGHREVSALSCTPLDPMASASEFVVVAYWQTKTIEILEQAKDRFVSVRKSAPLRAVVRSLLLYDFGTADNTRPYLLAGLGDGSFAYFTWNEHDRFLGEPKLMSLGNLPVSFTPCSVDGKKVLFAAGSRAMVLSWEQDHIHSSPVMLKEVMAATQFHNENYESALILANESALFLGQVRDVDKMHIRSIPLGLDAPQRIVYEPSLKVFGVACTRREPTRVGTAEPAPKSSFRLLDDTTFNLLSQFNCDADEELTCVTACTLEQDGDSTAFFCLGSYMFSAEESEPKIGRILVFSAYPPGAESRSSSIELSLTASVDVEGCVYAITTVKGLLAAGVNSAVMLFRLEVDPATNRTKLHNLSKINLNYFVTSLASYEDRLVLGDQISSLSLLEITGESKLVTLGRDLTPLSPVAVQLVDRDHVIAANDTLNLLSFTLDNVNKKLERDGFYQQSDLITKLIPGSITASDPGSQLKPLQMFFASSGRIGVIIDITERQLGLDLTDLQRNMAGAVEGGHYHTRFRSPQSTARRRVAETAYGFLDGDFLERMLTAPPAQLVKIVEGSSEPERLKRPLDDMQQVLKTLQALH</sequence>
<dbReference type="InterPro" id="IPR050358">
    <property type="entry name" value="RSE1/DDB1/CFT1"/>
</dbReference>
<dbReference type="Pfam" id="PF23726">
    <property type="entry name" value="Beta-prop_RSE1_2nd"/>
    <property type="match status" value="1"/>
</dbReference>
<feature type="domain" description="RSE1/DDB1/CPSF1 first beta-propeller" evidence="5">
    <location>
        <begin position="12"/>
        <end position="412"/>
    </location>
</feature>
<evidence type="ECO:0000313" key="7">
    <source>
        <dbReference type="EMBL" id="KAJ7202805.1"/>
    </source>
</evidence>
<organism evidence="7 8">
    <name type="scientific">Mycena pura</name>
    <dbReference type="NCBI Taxonomy" id="153505"/>
    <lineage>
        <taxon>Eukaryota</taxon>
        <taxon>Fungi</taxon>
        <taxon>Dikarya</taxon>
        <taxon>Basidiomycota</taxon>
        <taxon>Agaricomycotina</taxon>
        <taxon>Agaricomycetes</taxon>
        <taxon>Agaricomycetidae</taxon>
        <taxon>Agaricales</taxon>
        <taxon>Marasmiineae</taxon>
        <taxon>Mycenaceae</taxon>
        <taxon>Mycena</taxon>
    </lineage>
</organism>
<feature type="region of interest" description="Disordered" evidence="3">
    <location>
        <begin position="275"/>
        <end position="313"/>
    </location>
</feature>
<name>A0AAD6Y8V3_9AGAR</name>
<dbReference type="AlphaFoldDB" id="A0AAD6Y8V3"/>
<protein>
    <submittedName>
        <fullName evidence="7">Mono-functional DNA-alkylating methyl methanesulfonate N-term-domain-containing protein</fullName>
    </submittedName>
</protein>
<dbReference type="PANTHER" id="PTHR10644">
    <property type="entry name" value="DNA REPAIR/RNA PROCESSING CPSF FAMILY"/>
    <property type="match status" value="1"/>
</dbReference>
<dbReference type="EMBL" id="JARJCW010000053">
    <property type="protein sequence ID" value="KAJ7202805.1"/>
    <property type="molecule type" value="Genomic_DNA"/>
</dbReference>
<dbReference type="Gene3D" id="2.130.10.10">
    <property type="entry name" value="YVTN repeat-like/Quinoprotein amine dehydrogenase"/>
    <property type="match status" value="3"/>
</dbReference>
<dbReference type="Proteomes" id="UP001219525">
    <property type="component" value="Unassembled WGS sequence"/>
</dbReference>
<feature type="compositionally biased region" description="Basic and acidic residues" evidence="3">
    <location>
        <begin position="286"/>
        <end position="308"/>
    </location>
</feature>
<dbReference type="InterPro" id="IPR004871">
    <property type="entry name" value="RSE1/DDB1/CPSF1_C"/>
</dbReference>
<dbReference type="Pfam" id="PF10433">
    <property type="entry name" value="Beta-prop_RSE1_1st"/>
    <property type="match status" value="1"/>
</dbReference>
<evidence type="ECO:0000256" key="3">
    <source>
        <dbReference type="SAM" id="MobiDB-lite"/>
    </source>
</evidence>
<dbReference type="GO" id="GO:0003676">
    <property type="term" value="F:nucleic acid binding"/>
    <property type="evidence" value="ECO:0007669"/>
    <property type="project" value="InterPro"/>
</dbReference>
<dbReference type="GO" id="GO:0005634">
    <property type="term" value="C:nucleus"/>
    <property type="evidence" value="ECO:0007669"/>
    <property type="project" value="UniProtKB-SubCell"/>
</dbReference>
<evidence type="ECO:0000259" key="5">
    <source>
        <dbReference type="Pfam" id="PF10433"/>
    </source>
</evidence>
<accession>A0AAD6Y8V3</accession>
<feature type="compositionally biased region" description="Acidic residues" evidence="3">
    <location>
        <begin position="239"/>
        <end position="248"/>
    </location>
</feature>
<keyword evidence="8" id="KW-1185">Reference proteome</keyword>
<evidence type="ECO:0000259" key="6">
    <source>
        <dbReference type="Pfam" id="PF23726"/>
    </source>
</evidence>